<dbReference type="GO" id="GO:0008408">
    <property type="term" value="F:3'-5' exonuclease activity"/>
    <property type="evidence" value="ECO:0007669"/>
    <property type="project" value="TreeGrafter"/>
</dbReference>
<reference evidence="5 6" key="1">
    <citation type="journal article" date="2016" name="Nat. Commun.">
        <title>Thousands of microbial genomes shed light on interconnected biogeochemical processes in an aquifer system.</title>
        <authorList>
            <person name="Anantharaman K."/>
            <person name="Brown C.T."/>
            <person name="Hug L.A."/>
            <person name="Sharon I."/>
            <person name="Castelle C.J."/>
            <person name="Probst A.J."/>
            <person name="Thomas B.C."/>
            <person name="Singh A."/>
            <person name="Wilkins M.J."/>
            <person name="Karaoz U."/>
            <person name="Brodie E.L."/>
            <person name="Williams K.H."/>
            <person name="Hubbard S.S."/>
            <person name="Banfield J.F."/>
        </authorList>
    </citation>
    <scope>NUCLEOTIDE SEQUENCE [LARGE SCALE GENOMIC DNA]</scope>
</reference>
<evidence type="ECO:0000256" key="1">
    <source>
        <dbReference type="ARBA" id="ARBA00022722"/>
    </source>
</evidence>
<evidence type="ECO:0000313" key="6">
    <source>
        <dbReference type="Proteomes" id="UP000178121"/>
    </source>
</evidence>
<evidence type="ECO:0000259" key="4">
    <source>
        <dbReference type="SMART" id="SM00479"/>
    </source>
</evidence>
<feature type="domain" description="Exonuclease" evidence="4">
    <location>
        <begin position="1"/>
        <end position="191"/>
    </location>
</feature>
<keyword evidence="1" id="KW-0540">Nuclease</keyword>
<proteinExistence type="predicted"/>
<organism evidence="5 6">
    <name type="scientific">Candidatus Taylorbacteria bacterium RIFCSPHIGHO2_01_FULL_51_15</name>
    <dbReference type="NCBI Taxonomy" id="1802304"/>
    <lineage>
        <taxon>Bacteria</taxon>
        <taxon>Candidatus Tayloriibacteriota</taxon>
    </lineage>
</organism>
<dbReference type="SMART" id="SM00479">
    <property type="entry name" value="EXOIII"/>
    <property type="match status" value="1"/>
</dbReference>
<comment type="caution">
    <text evidence="5">The sequence shown here is derived from an EMBL/GenBank/DDBJ whole genome shotgun (WGS) entry which is preliminary data.</text>
</comment>
<evidence type="ECO:0000256" key="3">
    <source>
        <dbReference type="ARBA" id="ARBA00022839"/>
    </source>
</evidence>
<dbReference type="PANTHER" id="PTHR30231">
    <property type="entry name" value="DNA POLYMERASE III SUBUNIT EPSILON"/>
    <property type="match status" value="1"/>
</dbReference>
<dbReference type="SUPFAM" id="SSF53098">
    <property type="entry name" value="Ribonuclease H-like"/>
    <property type="match status" value="1"/>
</dbReference>
<dbReference type="Pfam" id="PF00929">
    <property type="entry name" value="RNase_T"/>
    <property type="match status" value="1"/>
</dbReference>
<evidence type="ECO:0000256" key="2">
    <source>
        <dbReference type="ARBA" id="ARBA00022801"/>
    </source>
</evidence>
<dbReference type="AlphaFoldDB" id="A0A1G2M9U6"/>
<dbReference type="CDD" id="cd06127">
    <property type="entry name" value="DEDDh"/>
    <property type="match status" value="1"/>
</dbReference>
<dbReference type="Proteomes" id="UP000178121">
    <property type="component" value="Unassembled WGS sequence"/>
</dbReference>
<dbReference type="GO" id="GO:0003676">
    <property type="term" value="F:nucleic acid binding"/>
    <property type="evidence" value="ECO:0007669"/>
    <property type="project" value="InterPro"/>
</dbReference>
<keyword evidence="2" id="KW-0378">Hydrolase</keyword>
<dbReference type="InterPro" id="IPR012337">
    <property type="entry name" value="RNaseH-like_sf"/>
</dbReference>
<accession>A0A1G2M9U6</accession>
<dbReference type="GO" id="GO:0005829">
    <property type="term" value="C:cytosol"/>
    <property type="evidence" value="ECO:0007669"/>
    <property type="project" value="TreeGrafter"/>
</dbReference>
<dbReference type="Gene3D" id="3.30.420.10">
    <property type="entry name" value="Ribonuclease H-like superfamily/Ribonuclease H"/>
    <property type="match status" value="1"/>
</dbReference>
<name>A0A1G2M9U6_9BACT</name>
<evidence type="ECO:0000313" key="5">
    <source>
        <dbReference type="EMBL" id="OHA20667.1"/>
    </source>
</evidence>
<protein>
    <recommendedName>
        <fullName evidence="4">Exonuclease domain-containing protein</fullName>
    </recommendedName>
</protein>
<dbReference type="InterPro" id="IPR013520">
    <property type="entry name" value="Ribonucl_H"/>
</dbReference>
<gene>
    <name evidence="5" type="ORF">A2849_03290</name>
</gene>
<dbReference type="InterPro" id="IPR036397">
    <property type="entry name" value="RNaseH_sf"/>
</dbReference>
<dbReference type="EMBL" id="MHRI01000025">
    <property type="protein sequence ID" value="OHA20667.1"/>
    <property type="molecule type" value="Genomic_DNA"/>
</dbReference>
<dbReference type="PANTHER" id="PTHR30231:SF4">
    <property type="entry name" value="PROTEIN NEN2"/>
    <property type="match status" value="1"/>
</dbReference>
<keyword evidence="3" id="KW-0269">Exonuclease</keyword>
<sequence>MIVVDVETTGVDPRLCSLLSVGALDFDRPEHQFYMECAPFPGAHIEKEALAVSGFTMEDIEANNQSPNANNQKKTDRAVVEAFLEWMRTCSEWTLCGQNPSFDRDFLQETAHRYHLNWPLAHRTVDLHSVAYGDHLQRGKSIPLTHNHSALNLDTILAYVGLPSRQGSHHALDDAKLEAEALSRLIHKRGLLKEYSQFEIPKKEAKD</sequence>